<dbReference type="EMBL" id="BAABKP010000014">
    <property type="protein sequence ID" value="GAA4801585.1"/>
    <property type="molecule type" value="Genomic_DNA"/>
</dbReference>
<feature type="region of interest" description="Disordered" evidence="1">
    <location>
        <begin position="1"/>
        <end position="39"/>
    </location>
</feature>
<keyword evidence="3" id="KW-1185">Reference proteome</keyword>
<reference evidence="3" key="1">
    <citation type="journal article" date="2019" name="Int. J. Syst. Evol. Microbiol.">
        <title>The Global Catalogue of Microorganisms (GCM) 10K type strain sequencing project: providing services to taxonomists for standard genome sequencing and annotation.</title>
        <authorList>
            <consortium name="The Broad Institute Genomics Platform"/>
            <consortium name="The Broad Institute Genome Sequencing Center for Infectious Disease"/>
            <person name="Wu L."/>
            <person name="Ma J."/>
        </authorList>
    </citation>
    <scope>NUCLEOTIDE SEQUENCE [LARGE SCALE GENOMIC DNA]</scope>
    <source>
        <strain evidence="3">JCM 18541</strain>
    </source>
</reference>
<sequence length="39" mass="4164">MQTSGVLLGVEKEPGMTNDRPAKGPERFLTYGVGNRLSG</sequence>
<evidence type="ECO:0000313" key="3">
    <source>
        <dbReference type="Proteomes" id="UP001500187"/>
    </source>
</evidence>
<comment type="caution">
    <text evidence="2">The sequence shown here is derived from an EMBL/GenBank/DDBJ whole genome shotgun (WGS) entry which is preliminary data.</text>
</comment>
<dbReference type="Proteomes" id="UP001500187">
    <property type="component" value="Unassembled WGS sequence"/>
</dbReference>
<gene>
    <name evidence="2" type="ORF">GCM10023352_22180</name>
</gene>
<organism evidence="2 3">
    <name type="scientific">Rothia endophytica</name>
    <dbReference type="NCBI Taxonomy" id="1324766"/>
    <lineage>
        <taxon>Bacteria</taxon>
        <taxon>Bacillati</taxon>
        <taxon>Actinomycetota</taxon>
        <taxon>Actinomycetes</taxon>
        <taxon>Micrococcales</taxon>
        <taxon>Micrococcaceae</taxon>
        <taxon>Rothia</taxon>
    </lineage>
</organism>
<proteinExistence type="predicted"/>
<feature type="compositionally biased region" description="Basic and acidic residues" evidence="1">
    <location>
        <begin position="10"/>
        <end position="26"/>
    </location>
</feature>
<protein>
    <submittedName>
        <fullName evidence="2">Uncharacterized protein</fullName>
    </submittedName>
</protein>
<evidence type="ECO:0000256" key="1">
    <source>
        <dbReference type="SAM" id="MobiDB-lite"/>
    </source>
</evidence>
<name>A0ABP9BYR4_9MICC</name>
<evidence type="ECO:0000313" key="2">
    <source>
        <dbReference type="EMBL" id="GAA4801585.1"/>
    </source>
</evidence>
<accession>A0ABP9BYR4</accession>